<protein>
    <recommendedName>
        <fullName evidence="5">Rieske domain-containing protein</fullName>
    </recommendedName>
</protein>
<proteinExistence type="predicted"/>
<dbReference type="GO" id="GO:0051537">
    <property type="term" value="F:2 iron, 2 sulfur cluster binding"/>
    <property type="evidence" value="ECO:0007669"/>
    <property type="project" value="UniProtKB-KW"/>
</dbReference>
<dbReference type="EMBL" id="LGCI01000010">
    <property type="protein sequence ID" value="KOY81383.1"/>
    <property type="molecule type" value="Genomic_DNA"/>
</dbReference>
<dbReference type="PATRIC" id="fig|33935.3.peg.2804"/>
<dbReference type="GO" id="GO:0016705">
    <property type="term" value="F:oxidoreductase activity, acting on paired donors, with incorporation or reduction of molecular oxygen"/>
    <property type="evidence" value="ECO:0007669"/>
    <property type="project" value="UniProtKB-ARBA"/>
</dbReference>
<organism evidence="6 7">
    <name type="scientific">Lysinibacillus macroides</name>
    <dbReference type="NCBI Taxonomy" id="33935"/>
    <lineage>
        <taxon>Bacteria</taxon>
        <taxon>Bacillati</taxon>
        <taxon>Bacillota</taxon>
        <taxon>Bacilli</taxon>
        <taxon>Bacillales</taxon>
        <taxon>Bacillaceae</taxon>
        <taxon>Lysinibacillus</taxon>
    </lineage>
</organism>
<sequence length="129" mass="14902">MKPYKVCKVEDLKSGERKLLTIEGRNIGLFNVKGKYTAIKNSCPHQGAPLCEGRVEGMTVVKKNRELEYIRDGEILRCPWHGWEFDLLNGNSIFNPLKCRTKAYKVTIEKDPVETYPVTIENEYIFVHI</sequence>
<reference evidence="6 7" key="1">
    <citation type="submission" date="2015-07" db="EMBL/GenBank/DDBJ databases">
        <title>Genome sequencing project for genomic taxonomy and phylogenomics of Bacillus-like bacteria.</title>
        <authorList>
            <person name="Liu B."/>
            <person name="Wang J."/>
            <person name="Zhu Y."/>
            <person name="Liu G."/>
            <person name="Chen Q."/>
            <person name="Chen Z."/>
            <person name="Che J."/>
            <person name="Ge C."/>
            <person name="Shi H."/>
            <person name="Pan Z."/>
            <person name="Liu X."/>
        </authorList>
    </citation>
    <scope>NUCLEOTIDE SEQUENCE [LARGE SCALE GENOMIC DNA]</scope>
    <source>
        <strain evidence="6 7">DSM 54</strain>
    </source>
</reference>
<dbReference type="Gene3D" id="2.102.10.10">
    <property type="entry name" value="Rieske [2Fe-2S] iron-sulphur domain"/>
    <property type="match status" value="1"/>
</dbReference>
<gene>
    <name evidence="6" type="ORF">ADM90_19885</name>
</gene>
<keyword evidence="3" id="KW-0408">Iron</keyword>
<keyword evidence="1" id="KW-0001">2Fe-2S</keyword>
<dbReference type="OrthoDB" id="593800at2"/>
<name>A0A0M9DIM7_9BACI</name>
<dbReference type="PROSITE" id="PS51296">
    <property type="entry name" value="RIESKE"/>
    <property type="match status" value="1"/>
</dbReference>
<evidence type="ECO:0000259" key="5">
    <source>
        <dbReference type="PROSITE" id="PS51296"/>
    </source>
</evidence>
<evidence type="ECO:0000256" key="2">
    <source>
        <dbReference type="ARBA" id="ARBA00022723"/>
    </source>
</evidence>
<comment type="caution">
    <text evidence="6">The sequence shown here is derived from an EMBL/GenBank/DDBJ whole genome shotgun (WGS) entry which is preliminary data.</text>
</comment>
<evidence type="ECO:0000313" key="7">
    <source>
        <dbReference type="Proteomes" id="UP000037977"/>
    </source>
</evidence>
<dbReference type="Proteomes" id="UP000037977">
    <property type="component" value="Unassembled WGS sequence"/>
</dbReference>
<dbReference type="AlphaFoldDB" id="A0A0M9DIM7"/>
<keyword evidence="7" id="KW-1185">Reference proteome</keyword>
<dbReference type="InterPro" id="IPR036922">
    <property type="entry name" value="Rieske_2Fe-2S_sf"/>
</dbReference>
<dbReference type="CDD" id="cd03467">
    <property type="entry name" value="Rieske"/>
    <property type="match status" value="1"/>
</dbReference>
<evidence type="ECO:0000256" key="3">
    <source>
        <dbReference type="ARBA" id="ARBA00023004"/>
    </source>
</evidence>
<dbReference type="PANTHER" id="PTHR21496">
    <property type="entry name" value="FERREDOXIN-RELATED"/>
    <property type="match status" value="1"/>
</dbReference>
<dbReference type="GO" id="GO:0046872">
    <property type="term" value="F:metal ion binding"/>
    <property type="evidence" value="ECO:0007669"/>
    <property type="project" value="UniProtKB-KW"/>
</dbReference>
<keyword evidence="2" id="KW-0479">Metal-binding</keyword>
<dbReference type="STRING" id="33935.ADM90_19885"/>
<evidence type="ECO:0000313" key="6">
    <source>
        <dbReference type="EMBL" id="KOY81383.1"/>
    </source>
</evidence>
<evidence type="ECO:0000256" key="1">
    <source>
        <dbReference type="ARBA" id="ARBA00022714"/>
    </source>
</evidence>
<dbReference type="PANTHER" id="PTHR21496:SF23">
    <property type="entry name" value="3-PHENYLPROPIONATE_CINNAMIC ACID DIOXYGENASE FERREDOXIN SUBUNIT"/>
    <property type="match status" value="1"/>
</dbReference>
<dbReference type="Pfam" id="PF00355">
    <property type="entry name" value="Rieske"/>
    <property type="match status" value="1"/>
</dbReference>
<accession>A0A0M9DIM7</accession>
<keyword evidence="4" id="KW-0411">Iron-sulfur</keyword>
<dbReference type="SUPFAM" id="SSF50022">
    <property type="entry name" value="ISP domain"/>
    <property type="match status" value="1"/>
</dbReference>
<evidence type="ECO:0000256" key="4">
    <source>
        <dbReference type="ARBA" id="ARBA00023014"/>
    </source>
</evidence>
<dbReference type="RefSeq" id="WP_053996630.1">
    <property type="nucleotide sequence ID" value="NZ_CP065643.1"/>
</dbReference>
<feature type="domain" description="Rieske" evidence="5">
    <location>
        <begin position="4"/>
        <end position="127"/>
    </location>
</feature>
<dbReference type="GO" id="GO:0004497">
    <property type="term" value="F:monooxygenase activity"/>
    <property type="evidence" value="ECO:0007669"/>
    <property type="project" value="UniProtKB-ARBA"/>
</dbReference>
<dbReference type="InterPro" id="IPR017941">
    <property type="entry name" value="Rieske_2Fe-2S"/>
</dbReference>